<keyword evidence="6" id="KW-1185">Reference proteome</keyword>
<sequence>MTRLDAELAARGLAASRTRAAREIAAGRVRVDGGIAAKASQPVTADSVIELLDPDPWVARSAHKLLGALDALGLAPAVRGARALDAGASTGGFTQVLLAAGAAHVSAVDVGHGQLDPVLAADPRVADLPGTNLRDLDLAVLGGAPVDLVVADVSFISLTYLVSPLLGVCAPGARLLLMVKPQFEAGRAGLDKHGVVTSPAARAQAVRTVAAALTAAGATVLAGAPSPLPGPAGNREYFLLARAPGAAEEPGADSAPQAGWDPEEFAAQIAAGRA</sequence>
<reference evidence="5 6" key="1">
    <citation type="submission" date="2020-01" db="EMBL/GenBank/DDBJ databases">
        <authorList>
            <person name="Deng T."/>
        </authorList>
    </citation>
    <scope>NUCLEOTIDE SEQUENCE [LARGE SCALE GENOMIC DNA]</scope>
    <source>
        <strain evidence="5 6">5221</strain>
    </source>
</reference>
<accession>A0A6N9H6R4</accession>
<dbReference type="InterPro" id="IPR029063">
    <property type="entry name" value="SAM-dependent_MTases_sf"/>
</dbReference>
<dbReference type="InterPro" id="IPR002877">
    <property type="entry name" value="RNA_MeTrfase_FtsJ_dom"/>
</dbReference>
<dbReference type="InterPro" id="IPR036986">
    <property type="entry name" value="S4_RNA-bd_sf"/>
</dbReference>
<evidence type="ECO:0000256" key="1">
    <source>
        <dbReference type="ARBA" id="ARBA00022884"/>
    </source>
</evidence>
<dbReference type="Gene3D" id="3.40.50.150">
    <property type="entry name" value="Vaccinia Virus protein VP39"/>
    <property type="match status" value="1"/>
</dbReference>
<proteinExistence type="inferred from homology"/>
<gene>
    <name evidence="5" type="ORF">GSY69_06320</name>
</gene>
<dbReference type="SUPFAM" id="SSF53335">
    <property type="entry name" value="S-adenosyl-L-methionine-dependent methyltransferases"/>
    <property type="match status" value="1"/>
</dbReference>
<dbReference type="SUPFAM" id="SSF55174">
    <property type="entry name" value="Alpha-L RNA-binding motif"/>
    <property type="match status" value="1"/>
</dbReference>
<dbReference type="PANTHER" id="PTHR32319">
    <property type="entry name" value="BACTERIAL HEMOLYSIN-LIKE PROTEIN"/>
    <property type="match status" value="1"/>
</dbReference>
<dbReference type="RefSeq" id="WP_160953028.1">
    <property type="nucleotide sequence ID" value="NZ_WWEQ01000020.1"/>
</dbReference>
<dbReference type="Gene3D" id="3.10.290.10">
    <property type="entry name" value="RNA-binding S4 domain"/>
    <property type="match status" value="1"/>
</dbReference>
<dbReference type="GO" id="GO:0008168">
    <property type="term" value="F:methyltransferase activity"/>
    <property type="evidence" value="ECO:0007669"/>
    <property type="project" value="UniProtKB-KW"/>
</dbReference>
<dbReference type="InterPro" id="IPR047048">
    <property type="entry name" value="TlyA"/>
</dbReference>
<dbReference type="InterPro" id="IPR002942">
    <property type="entry name" value="S4_RNA-bd"/>
</dbReference>
<dbReference type="Pfam" id="PF01728">
    <property type="entry name" value="FtsJ"/>
    <property type="match status" value="1"/>
</dbReference>
<keyword evidence="1 3" id="KW-0694">RNA-binding</keyword>
<keyword evidence="5" id="KW-0489">Methyltransferase</keyword>
<evidence type="ECO:0000256" key="2">
    <source>
        <dbReference type="ARBA" id="ARBA00029460"/>
    </source>
</evidence>
<evidence type="ECO:0000313" key="5">
    <source>
        <dbReference type="EMBL" id="MYM19595.1"/>
    </source>
</evidence>
<comment type="similarity">
    <text evidence="2">Belongs to the TlyA family.</text>
</comment>
<dbReference type="AlphaFoldDB" id="A0A6N9H6R4"/>
<dbReference type="CDD" id="cd02440">
    <property type="entry name" value="AdoMet_MTases"/>
    <property type="match status" value="1"/>
</dbReference>
<evidence type="ECO:0000256" key="3">
    <source>
        <dbReference type="PROSITE-ProRule" id="PRU00182"/>
    </source>
</evidence>
<dbReference type="GO" id="GO:0003723">
    <property type="term" value="F:RNA binding"/>
    <property type="evidence" value="ECO:0007669"/>
    <property type="project" value="UniProtKB-KW"/>
</dbReference>
<protein>
    <submittedName>
        <fullName evidence="5">TlyA family RNA methyltransferase</fullName>
    </submittedName>
</protein>
<feature type="domain" description="RNA-binding S4" evidence="4">
    <location>
        <begin position="2"/>
        <end position="63"/>
    </location>
</feature>
<dbReference type="PANTHER" id="PTHR32319:SF0">
    <property type="entry name" value="BACTERIAL HEMOLYSIN-LIKE PROTEIN"/>
    <property type="match status" value="1"/>
</dbReference>
<dbReference type="Proteomes" id="UP000469215">
    <property type="component" value="Unassembled WGS sequence"/>
</dbReference>
<keyword evidence="5" id="KW-0808">Transferase</keyword>
<dbReference type="Pfam" id="PF01479">
    <property type="entry name" value="S4"/>
    <property type="match status" value="1"/>
</dbReference>
<organism evidence="5 6">
    <name type="scientific">Brevibacterium rongguiense</name>
    <dbReference type="NCBI Taxonomy" id="2695267"/>
    <lineage>
        <taxon>Bacteria</taxon>
        <taxon>Bacillati</taxon>
        <taxon>Actinomycetota</taxon>
        <taxon>Actinomycetes</taxon>
        <taxon>Micrococcales</taxon>
        <taxon>Brevibacteriaceae</taxon>
        <taxon>Brevibacterium</taxon>
    </lineage>
</organism>
<evidence type="ECO:0000313" key="6">
    <source>
        <dbReference type="Proteomes" id="UP000469215"/>
    </source>
</evidence>
<dbReference type="PROSITE" id="PS50889">
    <property type="entry name" value="S4"/>
    <property type="match status" value="1"/>
</dbReference>
<comment type="caution">
    <text evidence="5">The sequence shown here is derived from an EMBL/GenBank/DDBJ whole genome shotgun (WGS) entry which is preliminary data.</text>
</comment>
<name>A0A6N9H6R4_9MICO</name>
<evidence type="ECO:0000259" key="4">
    <source>
        <dbReference type="SMART" id="SM00363"/>
    </source>
</evidence>
<dbReference type="SMART" id="SM00363">
    <property type="entry name" value="S4"/>
    <property type="match status" value="1"/>
</dbReference>
<dbReference type="CDD" id="cd00165">
    <property type="entry name" value="S4"/>
    <property type="match status" value="1"/>
</dbReference>
<dbReference type="EMBL" id="WWEQ01000020">
    <property type="protein sequence ID" value="MYM19595.1"/>
    <property type="molecule type" value="Genomic_DNA"/>
</dbReference>
<dbReference type="GO" id="GO:0032259">
    <property type="term" value="P:methylation"/>
    <property type="evidence" value="ECO:0007669"/>
    <property type="project" value="UniProtKB-KW"/>
</dbReference>